<keyword evidence="4 13" id="KW-0436">Ligase</keyword>
<evidence type="ECO:0000259" key="12">
    <source>
        <dbReference type="Pfam" id="PF22421"/>
    </source>
</evidence>
<dbReference type="InterPro" id="IPR002307">
    <property type="entry name" value="Tyr-tRNA-ligase"/>
</dbReference>
<dbReference type="GO" id="GO:0004831">
    <property type="term" value="F:tyrosine-tRNA ligase activity"/>
    <property type="evidence" value="ECO:0007669"/>
    <property type="project" value="UniProtKB-EC"/>
</dbReference>
<gene>
    <name evidence="13" type="primary">tyrS1</name>
    <name evidence="13" type="ORF">GALL_144790</name>
</gene>
<name>A0A1J5S539_9ZZZZ</name>
<protein>
    <recommendedName>
        <fullName evidence="2">tyrosine--tRNA ligase</fullName>
        <ecNumber evidence="2">6.1.1.1</ecNumber>
    </recommendedName>
    <alternativeName>
        <fullName evidence="10">Tyrosyl-tRNA synthetase</fullName>
    </alternativeName>
</protein>
<dbReference type="FunFam" id="3.40.50.620:FF:000008">
    <property type="entry name" value="Tyrosine--tRNA ligase"/>
    <property type="match status" value="1"/>
</dbReference>
<dbReference type="CDD" id="cd00805">
    <property type="entry name" value="TyrRS_core"/>
    <property type="match status" value="1"/>
</dbReference>
<evidence type="ECO:0000256" key="11">
    <source>
        <dbReference type="ARBA" id="ARBA00048248"/>
    </source>
</evidence>
<feature type="domain" description="Tyrosine--tRNA ligase SYY-like C-terminal" evidence="12">
    <location>
        <begin position="328"/>
        <end position="413"/>
    </location>
</feature>
<evidence type="ECO:0000256" key="6">
    <source>
        <dbReference type="ARBA" id="ARBA00022840"/>
    </source>
</evidence>
<dbReference type="PROSITE" id="PS50889">
    <property type="entry name" value="S4"/>
    <property type="match status" value="1"/>
</dbReference>
<dbReference type="Gene3D" id="3.10.290.10">
    <property type="entry name" value="RNA-binding S4 domain"/>
    <property type="match status" value="1"/>
</dbReference>
<evidence type="ECO:0000256" key="7">
    <source>
        <dbReference type="ARBA" id="ARBA00022884"/>
    </source>
</evidence>
<keyword evidence="8" id="KW-0648">Protein biosynthesis</keyword>
<dbReference type="AlphaFoldDB" id="A0A1J5S539"/>
<proteinExistence type="inferred from homology"/>
<dbReference type="Pfam" id="PF00579">
    <property type="entry name" value="tRNA-synt_1b"/>
    <property type="match status" value="1"/>
</dbReference>
<dbReference type="GO" id="GO:0003723">
    <property type="term" value="F:RNA binding"/>
    <property type="evidence" value="ECO:0007669"/>
    <property type="project" value="UniProtKB-KW"/>
</dbReference>
<dbReference type="GO" id="GO:0005829">
    <property type="term" value="C:cytosol"/>
    <property type="evidence" value="ECO:0007669"/>
    <property type="project" value="TreeGrafter"/>
</dbReference>
<dbReference type="InterPro" id="IPR036986">
    <property type="entry name" value="S4_RNA-bd_sf"/>
</dbReference>
<dbReference type="GO" id="GO:0005524">
    <property type="term" value="F:ATP binding"/>
    <property type="evidence" value="ECO:0007669"/>
    <property type="project" value="UniProtKB-KW"/>
</dbReference>
<keyword evidence="9" id="KW-0030">Aminoacyl-tRNA synthetase</keyword>
<accession>A0A1J5S539</accession>
<dbReference type="PANTHER" id="PTHR11766:SF0">
    <property type="entry name" value="TYROSINE--TRNA LIGASE, MITOCHONDRIAL"/>
    <property type="match status" value="1"/>
</dbReference>
<dbReference type="InterPro" id="IPR024088">
    <property type="entry name" value="Tyr-tRNA-ligase_bac-type"/>
</dbReference>
<dbReference type="InterPro" id="IPR002305">
    <property type="entry name" value="aa-tRNA-synth_Ic"/>
</dbReference>
<comment type="caution">
    <text evidence="13">The sequence shown here is derived from an EMBL/GenBank/DDBJ whole genome shotgun (WGS) entry which is preliminary data.</text>
</comment>
<dbReference type="EC" id="6.1.1.1" evidence="2"/>
<dbReference type="GO" id="GO:0042802">
    <property type="term" value="F:identical protein binding"/>
    <property type="evidence" value="ECO:0007669"/>
    <property type="project" value="UniProtKB-ARBA"/>
</dbReference>
<dbReference type="InterPro" id="IPR014729">
    <property type="entry name" value="Rossmann-like_a/b/a_fold"/>
</dbReference>
<dbReference type="PANTHER" id="PTHR11766">
    <property type="entry name" value="TYROSYL-TRNA SYNTHETASE"/>
    <property type="match status" value="1"/>
</dbReference>
<dbReference type="SUPFAM" id="SSF55174">
    <property type="entry name" value="Alpha-L RNA-binding motif"/>
    <property type="match status" value="1"/>
</dbReference>
<dbReference type="NCBIfam" id="TIGR00234">
    <property type="entry name" value="tyrS"/>
    <property type="match status" value="1"/>
</dbReference>
<organism evidence="13">
    <name type="scientific">mine drainage metagenome</name>
    <dbReference type="NCBI Taxonomy" id="410659"/>
    <lineage>
        <taxon>unclassified sequences</taxon>
        <taxon>metagenomes</taxon>
        <taxon>ecological metagenomes</taxon>
    </lineage>
</organism>
<keyword evidence="6" id="KW-0067">ATP-binding</keyword>
<evidence type="ECO:0000256" key="10">
    <source>
        <dbReference type="ARBA" id="ARBA00033323"/>
    </source>
</evidence>
<evidence type="ECO:0000256" key="3">
    <source>
        <dbReference type="ARBA" id="ARBA00022490"/>
    </source>
</evidence>
<keyword evidence="5" id="KW-0547">Nucleotide-binding</keyword>
<dbReference type="FunFam" id="1.10.240.10:FF:000001">
    <property type="entry name" value="Tyrosine--tRNA ligase"/>
    <property type="match status" value="1"/>
</dbReference>
<evidence type="ECO:0000256" key="2">
    <source>
        <dbReference type="ARBA" id="ARBA00013160"/>
    </source>
</evidence>
<evidence type="ECO:0000256" key="1">
    <source>
        <dbReference type="ARBA" id="ARBA00004496"/>
    </source>
</evidence>
<dbReference type="HAMAP" id="MF_02006">
    <property type="entry name" value="Tyr_tRNA_synth_type1"/>
    <property type="match status" value="1"/>
</dbReference>
<dbReference type="InterPro" id="IPR054608">
    <property type="entry name" value="SYY-like_C"/>
</dbReference>
<dbReference type="GO" id="GO:0006437">
    <property type="term" value="P:tyrosyl-tRNA aminoacylation"/>
    <property type="evidence" value="ECO:0007669"/>
    <property type="project" value="InterPro"/>
</dbReference>
<evidence type="ECO:0000256" key="9">
    <source>
        <dbReference type="ARBA" id="ARBA00023146"/>
    </source>
</evidence>
<dbReference type="FunFam" id="3.10.290.10:FF:000014">
    <property type="entry name" value="Tyrosine--tRNA ligase"/>
    <property type="match status" value="1"/>
</dbReference>
<evidence type="ECO:0000256" key="5">
    <source>
        <dbReference type="ARBA" id="ARBA00022741"/>
    </source>
</evidence>
<reference evidence="13" key="1">
    <citation type="submission" date="2016-10" db="EMBL/GenBank/DDBJ databases">
        <title>Sequence of Gallionella enrichment culture.</title>
        <authorList>
            <person name="Poehlein A."/>
            <person name="Muehling M."/>
            <person name="Daniel R."/>
        </authorList>
    </citation>
    <scope>NUCLEOTIDE SEQUENCE</scope>
</reference>
<dbReference type="Gene3D" id="3.40.50.620">
    <property type="entry name" value="HUPs"/>
    <property type="match status" value="1"/>
</dbReference>
<evidence type="ECO:0000313" key="13">
    <source>
        <dbReference type="EMBL" id="OIR03407.1"/>
    </source>
</evidence>
<dbReference type="SUPFAM" id="SSF52374">
    <property type="entry name" value="Nucleotidylyl transferase"/>
    <property type="match status" value="1"/>
</dbReference>
<keyword evidence="7" id="KW-0694">RNA-binding</keyword>
<dbReference type="EMBL" id="MLJW01000066">
    <property type="protein sequence ID" value="OIR03407.1"/>
    <property type="molecule type" value="Genomic_DNA"/>
</dbReference>
<dbReference type="InterPro" id="IPR024107">
    <property type="entry name" value="Tyr-tRNA-ligase_bac_1"/>
</dbReference>
<keyword evidence="3" id="KW-0963">Cytoplasm</keyword>
<dbReference type="PRINTS" id="PR01040">
    <property type="entry name" value="TRNASYNTHTYR"/>
</dbReference>
<evidence type="ECO:0000256" key="4">
    <source>
        <dbReference type="ARBA" id="ARBA00022598"/>
    </source>
</evidence>
<dbReference type="CDD" id="cd00165">
    <property type="entry name" value="S4"/>
    <property type="match status" value="1"/>
</dbReference>
<sequence>MIQDIMPGTEEQLNKEMTSAYIGFDPTADSLHIGSLVPILLLVHLQKAGHKPYALVGGATGMVGDPSGKSEERNLLSEDVLLHNVKCVKAQLEKFLDFDASKKNAAEMVNNYDWFKDFSFLHFIRDVGKHITVNYMMAKDSVKKRIEGDAGMSFTEFTYQLVQGYDFYWLYKNKNCKLQMGGSDQWGNIVTGTELIRKKDGGEAFAFTCPLITKADGGKFGKTEKGNIWLDAKKTSPYQFYQFWLNASDEDAKKWIKIFTLLPKDEIENLLAQHETAPHLRALQKKLAEQLTIFVHSKEDLDFAMKASEILFSNDTAELLKSLSEEQLLQVMDGVPTVEINKQQLAEGYDLVSFLADTQIFSSKGEARKMWQGGGVGINKIKLNSEKTIINSDDLLQGKYLLIQKGKKNYFLVKAI</sequence>
<dbReference type="Pfam" id="PF22421">
    <property type="entry name" value="SYY_C-terminal"/>
    <property type="match status" value="1"/>
</dbReference>
<comment type="catalytic activity">
    <reaction evidence="11">
        <text>tRNA(Tyr) + L-tyrosine + ATP = L-tyrosyl-tRNA(Tyr) + AMP + diphosphate + H(+)</text>
        <dbReference type="Rhea" id="RHEA:10220"/>
        <dbReference type="Rhea" id="RHEA-COMP:9706"/>
        <dbReference type="Rhea" id="RHEA-COMP:9707"/>
        <dbReference type="ChEBI" id="CHEBI:15378"/>
        <dbReference type="ChEBI" id="CHEBI:30616"/>
        <dbReference type="ChEBI" id="CHEBI:33019"/>
        <dbReference type="ChEBI" id="CHEBI:58315"/>
        <dbReference type="ChEBI" id="CHEBI:78442"/>
        <dbReference type="ChEBI" id="CHEBI:78536"/>
        <dbReference type="ChEBI" id="CHEBI:456215"/>
        <dbReference type="EC" id="6.1.1.1"/>
    </reaction>
</comment>
<evidence type="ECO:0000256" key="8">
    <source>
        <dbReference type="ARBA" id="ARBA00022917"/>
    </source>
</evidence>
<comment type="subcellular location">
    <subcellularLocation>
        <location evidence="1">Cytoplasm</location>
    </subcellularLocation>
</comment>
<dbReference type="Gene3D" id="1.10.240.10">
    <property type="entry name" value="Tyrosyl-Transfer RNA Synthetase"/>
    <property type="match status" value="1"/>
</dbReference>